<sequence>MFSLWLLYSSWGYILLDDVKTPKRIFANIYKKIGQQEATIALVNFSEQFILFSPYRIVHFGYHSQADKQLSAAYMWLQNSSEARYVLINKKDTRAECFKEEALIPVGYAHRAQWVLLSRDALTDKCSLPKTSISAFKYEPPK</sequence>
<dbReference type="AlphaFoldDB" id="A0A8H9IGS4"/>
<reference evidence="1" key="2">
    <citation type="submission" date="2020-09" db="EMBL/GenBank/DDBJ databases">
        <authorList>
            <person name="Sun Q."/>
            <person name="Kim S."/>
        </authorList>
    </citation>
    <scope>NUCLEOTIDE SEQUENCE</scope>
    <source>
        <strain evidence="1">KCTC 32337</strain>
    </source>
</reference>
<proteinExistence type="predicted"/>
<organism evidence="1 2">
    <name type="scientific">Paraglaciecola chathamensis</name>
    <dbReference type="NCBI Taxonomy" id="368405"/>
    <lineage>
        <taxon>Bacteria</taxon>
        <taxon>Pseudomonadati</taxon>
        <taxon>Pseudomonadota</taxon>
        <taxon>Gammaproteobacteria</taxon>
        <taxon>Alteromonadales</taxon>
        <taxon>Alteromonadaceae</taxon>
        <taxon>Paraglaciecola</taxon>
    </lineage>
</organism>
<dbReference type="EMBL" id="BMZC01000016">
    <property type="protein sequence ID" value="GGZ80063.1"/>
    <property type="molecule type" value="Genomic_DNA"/>
</dbReference>
<dbReference type="Proteomes" id="UP000622604">
    <property type="component" value="Unassembled WGS sequence"/>
</dbReference>
<evidence type="ECO:0000313" key="2">
    <source>
        <dbReference type="Proteomes" id="UP000622604"/>
    </source>
</evidence>
<comment type="caution">
    <text evidence="1">The sequence shown here is derived from an EMBL/GenBank/DDBJ whole genome shotgun (WGS) entry which is preliminary data.</text>
</comment>
<name>A0A8H9IGS4_9ALTE</name>
<accession>A0A8H9IGS4</accession>
<reference evidence="1" key="1">
    <citation type="journal article" date="2014" name="Int. J. Syst. Evol. Microbiol.">
        <title>Complete genome sequence of Corynebacterium casei LMG S-19264T (=DSM 44701T), isolated from a smear-ripened cheese.</title>
        <authorList>
            <consortium name="US DOE Joint Genome Institute (JGI-PGF)"/>
            <person name="Walter F."/>
            <person name="Albersmeier A."/>
            <person name="Kalinowski J."/>
            <person name="Ruckert C."/>
        </authorList>
    </citation>
    <scope>NUCLEOTIDE SEQUENCE</scope>
    <source>
        <strain evidence="1">KCTC 32337</strain>
    </source>
</reference>
<protein>
    <submittedName>
        <fullName evidence="1">Uncharacterized protein</fullName>
    </submittedName>
</protein>
<gene>
    <name evidence="1" type="ORF">GCM10011274_42490</name>
</gene>
<evidence type="ECO:0000313" key="1">
    <source>
        <dbReference type="EMBL" id="GGZ80063.1"/>
    </source>
</evidence>